<evidence type="ECO:0000313" key="1">
    <source>
        <dbReference type="EMBL" id="GAH56248.1"/>
    </source>
</evidence>
<proteinExistence type="predicted"/>
<gene>
    <name evidence="1" type="ORF">S03H2_38445</name>
</gene>
<feature type="non-terminal residue" evidence="1">
    <location>
        <position position="1"/>
    </location>
</feature>
<protein>
    <submittedName>
        <fullName evidence="1">Uncharacterized protein</fullName>
    </submittedName>
</protein>
<organism evidence="1">
    <name type="scientific">marine sediment metagenome</name>
    <dbReference type="NCBI Taxonomy" id="412755"/>
    <lineage>
        <taxon>unclassified sequences</taxon>
        <taxon>metagenomes</taxon>
        <taxon>ecological metagenomes</taxon>
    </lineage>
</organism>
<dbReference type="AlphaFoldDB" id="X1IFA5"/>
<reference evidence="1" key="1">
    <citation type="journal article" date="2014" name="Front. Microbiol.">
        <title>High frequency of phylogenetically diverse reductive dehalogenase-homologous genes in deep subseafloor sedimentary metagenomes.</title>
        <authorList>
            <person name="Kawai M."/>
            <person name="Futagami T."/>
            <person name="Toyoda A."/>
            <person name="Takaki Y."/>
            <person name="Nishi S."/>
            <person name="Hori S."/>
            <person name="Arai W."/>
            <person name="Tsubouchi T."/>
            <person name="Morono Y."/>
            <person name="Uchiyama I."/>
            <person name="Ito T."/>
            <person name="Fujiyama A."/>
            <person name="Inagaki F."/>
            <person name="Takami H."/>
        </authorList>
    </citation>
    <scope>NUCLEOTIDE SEQUENCE</scope>
    <source>
        <strain evidence="1">Expedition CK06-06</strain>
    </source>
</reference>
<dbReference type="EMBL" id="BARU01023705">
    <property type="protein sequence ID" value="GAH56248.1"/>
    <property type="molecule type" value="Genomic_DNA"/>
</dbReference>
<sequence length="34" mass="4176">EYFDKIADLCLSLGDDALYKEFYEKAEKLRRYLR</sequence>
<accession>X1IFA5</accession>
<comment type="caution">
    <text evidence="1">The sequence shown here is derived from an EMBL/GenBank/DDBJ whole genome shotgun (WGS) entry which is preliminary data.</text>
</comment>
<name>X1IFA5_9ZZZZ</name>